<name>A0A5C3QHE1_9AGAR</name>
<organism evidence="2 3">
    <name type="scientific">Pterulicium gracile</name>
    <dbReference type="NCBI Taxonomy" id="1884261"/>
    <lineage>
        <taxon>Eukaryota</taxon>
        <taxon>Fungi</taxon>
        <taxon>Dikarya</taxon>
        <taxon>Basidiomycota</taxon>
        <taxon>Agaricomycotina</taxon>
        <taxon>Agaricomycetes</taxon>
        <taxon>Agaricomycetidae</taxon>
        <taxon>Agaricales</taxon>
        <taxon>Pleurotineae</taxon>
        <taxon>Pterulaceae</taxon>
        <taxon>Pterulicium</taxon>
    </lineage>
</organism>
<evidence type="ECO:0000313" key="3">
    <source>
        <dbReference type="Proteomes" id="UP000305067"/>
    </source>
</evidence>
<evidence type="ECO:0000313" key="2">
    <source>
        <dbReference type="EMBL" id="TFK99900.1"/>
    </source>
</evidence>
<dbReference type="EMBL" id="ML178831">
    <property type="protein sequence ID" value="TFK99900.1"/>
    <property type="molecule type" value="Genomic_DNA"/>
</dbReference>
<accession>A0A5C3QHE1</accession>
<proteinExistence type="predicted"/>
<gene>
    <name evidence="2" type="ORF">BDV98DRAFT_126972</name>
</gene>
<reference evidence="2 3" key="1">
    <citation type="journal article" date="2019" name="Nat. Ecol. Evol.">
        <title>Megaphylogeny resolves global patterns of mushroom evolution.</title>
        <authorList>
            <person name="Varga T."/>
            <person name="Krizsan K."/>
            <person name="Foldi C."/>
            <person name="Dima B."/>
            <person name="Sanchez-Garcia M."/>
            <person name="Sanchez-Ramirez S."/>
            <person name="Szollosi G.J."/>
            <person name="Szarkandi J.G."/>
            <person name="Papp V."/>
            <person name="Albert L."/>
            <person name="Andreopoulos W."/>
            <person name="Angelini C."/>
            <person name="Antonin V."/>
            <person name="Barry K.W."/>
            <person name="Bougher N.L."/>
            <person name="Buchanan P."/>
            <person name="Buyck B."/>
            <person name="Bense V."/>
            <person name="Catcheside P."/>
            <person name="Chovatia M."/>
            <person name="Cooper J."/>
            <person name="Damon W."/>
            <person name="Desjardin D."/>
            <person name="Finy P."/>
            <person name="Geml J."/>
            <person name="Haridas S."/>
            <person name="Hughes K."/>
            <person name="Justo A."/>
            <person name="Karasinski D."/>
            <person name="Kautmanova I."/>
            <person name="Kiss B."/>
            <person name="Kocsube S."/>
            <person name="Kotiranta H."/>
            <person name="LaButti K.M."/>
            <person name="Lechner B.E."/>
            <person name="Liimatainen K."/>
            <person name="Lipzen A."/>
            <person name="Lukacs Z."/>
            <person name="Mihaltcheva S."/>
            <person name="Morgado L.N."/>
            <person name="Niskanen T."/>
            <person name="Noordeloos M.E."/>
            <person name="Ohm R.A."/>
            <person name="Ortiz-Santana B."/>
            <person name="Ovrebo C."/>
            <person name="Racz N."/>
            <person name="Riley R."/>
            <person name="Savchenko A."/>
            <person name="Shiryaev A."/>
            <person name="Soop K."/>
            <person name="Spirin V."/>
            <person name="Szebenyi C."/>
            <person name="Tomsovsky M."/>
            <person name="Tulloss R.E."/>
            <person name="Uehling J."/>
            <person name="Grigoriev I.V."/>
            <person name="Vagvolgyi C."/>
            <person name="Papp T."/>
            <person name="Martin F.M."/>
            <person name="Miettinen O."/>
            <person name="Hibbett D.S."/>
            <person name="Nagy L.G."/>
        </authorList>
    </citation>
    <scope>NUCLEOTIDE SEQUENCE [LARGE SCALE GENOMIC DNA]</scope>
    <source>
        <strain evidence="2 3">CBS 309.79</strain>
    </source>
</reference>
<keyword evidence="3" id="KW-1185">Reference proteome</keyword>
<feature type="region of interest" description="Disordered" evidence="1">
    <location>
        <begin position="92"/>
        <end position="173"/>
    </location>
</feature>
<sequence>MLDTLQKLLGIDNRPPPVRHVFNHHVVLVYPPGWETAKSNDKPKPKIVVKEDPPLAQLPFPLVRPKRRVVESGTATPFLDAARAAAAAGTSFVIDRAPPKKPESPQSVRPPASPKKEASPLEDSGFQFSPPDRRRPIIYGAPHRRQPTYLRSPGNKHFGGLGPSPKKKRPFSPESGAVQVFRKNPNLLPRSVVESPALALIDLPMTPAQKALKAFNMLPPQAQAPPVNPAPALGKQLFWYGDQMPAQPPNPEPTLQAAERTKLRRPHGVPLKDKDAGRYVGPDRHRRGNEKKRAVADYFLAWGNKRFAKRVAKDRTMYPEHVAIDKEVWDAYIGEDGPAPKPDALAWFCLARLEDYHETAQKVRLAAQNVKVP</sequence>
<feature type="region of interest" description="Disordered" evidence="1">
    <location>
        <begin position="262"/>
        <end position="288"/>
    </location>
</feature>
<protein>
    <submittedName>
        <fullName evidence="2">Uncharacterized protein</fullName>
    </submittedName>
</protein>
<evidence type="ECO:0000256" key="1">
    <source>
        <dbReference type="SAM" id="MobiDB-lite"/>
    </source>
</evidence>
<dbReference type="Proteomes" id="UP000305067">
    <property type="component" value="Unassembled WGS sequence"/>
</dbReference>
<dbReference type="AlphaFoldDB" id="A0A5C3QHE1"/>
<feature type="compositionally biased region" description="Basic and acidic residues" evidence="1">
    <location>
        <begin position="270"/>
        <end position="283"/>
    </location>
</feature>